<evidence type="ECO:0000313" key="6">
    <source>
        <dbReference type="EMBL" id="MDS3859988.1"/>
    </source>
</evidence>
<keyword evidence="7" id="KW-1185">Reference proteome</keyword>
<evidence type="ECO:0000256" key="2">
    <source>
        <dbReference type="ARBA" id="ARBA00022448"/>
    </source>
</evidence>
<keyword evidence="2" id="KW-0813">Transport</keyword>
<keyword evidence="3 4" id="KW-0732">Signal</keyword>
<dbReference type="Pfam" id="PF00497">
    <property type="entry name" value="SBP_bac_3"/>
    <property type="match status" value="1"/>
</dbReference>
<accession>A0AAE4FQU0</accession>
<protein>
    <submittedName>
        <fullName evidence="6">Amino acid ABC transporter substrate-binding protein</fullName>
    </submittedName>
</protein>
<evidence type="ECO:0000259" key="5">
    <source>
        <dbReference type="SMART" id="SM00062"/>
    </source>
</evidence>
<dbReference type="GO" id="GO:0006865">
    <property type="term" value="P:amino acid transport"/>
    <property type="evidence" value="ECO:0007669"/>
    <property type="project" value="TreeGrafter"/>
</dbReference>
<dbReference type="RefSeq" id="WP_322877277.1">
    <property type="nucleotide sequence ID" value="NZ_JAVMIP010000002.1"/>
</dbReference>
<dbReference type="PROSITE" id="PS51257">
    <property type="entry name" value="PROKAR_LIPOPROTEIN"/>
    <property type="match status" value="1"/>
</dbReference>
<sequence length="358" mass="38866">MHKLFKLSGIVLLSCLSLMACDGDAPPASTSTPTAPNATPTSSNRLAIIKQRGKLVCGVSGELPGFSFVNAQGNYAGLDADICRAVATTLFNDPNAVEFRNLNAKERFLALQTGEVDLLSRNTTLTMSRDTNLGITFAPVVFYDGQAVMVRQNSGITKLADLAGKSVCMQTGTTNEQNFTDQMRTLKAAFTPVVFEDVNTTFATYAEGRCDAVTADRSQLVSRRQTLPNPEQNIVLPEVFSKEPLAPAVIAGDPAWRNMVRWTIYALINAEELGITQANLNQQLQNPDPNVRRFLGVEGELGQGLGVAPDFVANIIKAVGNYGEIYERNLGSQTPLKLERGQNNLWTKGGLMYSPPFR</sequence>
<evidence type="ECO:0000256" key="3">
    <source>
        <dbReference type="ARBA" id="ARBA00022729"/>
    </source>
</evidence>
<feature type="signal peptide" evidence="4">
    <location>
        <begin position="1"/>
        <end position="20"/>
    </location>
</feature>
<dbReference type="InterPro" id="IPR051455">
    <property type="entry name" value="Bact_solute-bind_prot3"/>
</dbReference>
<dbReference type="SUPFAM" id="SSF53850">
    <property type="entry name" value="Periplasmic binding protein-like II"/>
    <property type="match status" value="1"/>
</dbReference>
<dbReference type="InterPro" id="IPR001638">
    <property type="entry name" value="Solute-binding_3/MltF_N"/>
</dbReference>
<name>A0AAE4FQU0_9CYAN</name>
<evidence type="ECO:0000313" key="7">
    <source>
        <dbReference type="Proteomes" id="UP001268256"/>
    </source>
</evidence>
<dbReference type="PANTHER" id="PTHR30085:SF7">
    <property type="entry name" value="AMINO-ACID ABC TRANSPORTER-BINDING PROTEIN YHDW-RELATED"/>
    <property type="match status" value="1"/>
</dbReference>
<dbReference type="PANTHER" id="PTHR30085">
    <property type="entry name" value="AMINO ACID ABC TRANSPORTER PERMEASE"/>
    <property type="match status" value="1"/>
</dbReference>
<dbReference type="Gene3D" id="3.40.190.10">
    <property type="entry name" value="Periplasmic binding protein-like II"/>
    <property type="match status" value="2"/>
</dbReference>
<comment type="similarity">
    <text evidence="1">Belongs to the bacterial solute-binding protein 3 family.</text>
</comment>
<dbReference type="AlphaFoldDB" id="A0AAE4FQU0"/>
<evidence type="ECO:0000256" key="4">
    <source>
        <dbReference type="SAM" id="SignalP"/>
    </source>
</evidence>
<organism evidence="6 7">
    <name type="scientific">Pseudocalidococcus azoricus BACA0444</name>
    <dbReference type="NCBI Taxonomy" id="2918990"/>
    <lineage>
        <taxon>Bacteria</taxon>
        <taxon>Bacillati</taxon>
        <taxon>Cyanobacteriota</taxon>
        <taxon>Cyanophyceae</taxon>
        <taxon>Acaryochloridales</taxon>
        <taxon>Thermosynechococcaceae</taxon>
        <taxon>Pseudocalidococcus</taxon>
        <taxon>Pseudocalidococcus azoricus</taxon>
    </lineage>
</organism>
<gene>
    <name evidence="6" type="ORF">RIF25_04110</name>
</gene>
<feature type="chain" id="PRO_5042079595" evidence="4">
    <location>
        <begin position="21"/>
        <end position="358"/>
    </location>
</feature>
<dbReference type="SMART" id="SM00062">
    <property type="entry name" value="PBPb"/>
    <property type="match status" value="1"/>
</dbReference>
<dbReference type="EMBL" id="JAVMIP010000002">
    <property type="protein sequence ID" value="MDS3859988.1"/>
    <property type="molecule type" value="Genomic_DNA"/>
</dbReference>
<dbReference type="Proteomes" id="UP001268256">
    <property type="component" value="Unassembled WGS sequence"/>
</dbReference>
<proteinExistence type="inferred from homology"/>
<comment type="caution">
    <text evidence="6">The sequence shown here is derived from an EMBL/GenBank/DDBJ whole genome shotgun (WGS) entry which is preliminary data.</text>
</comment>
<reference evidence="7" key="1">
    <citation type="submission" date="2023-07" db="EMBL/GenBank/DDBJ databases">
        <authorList>
            <person name="Luz R."/>
            <person name="Cordeiro R."/>
            <person name="Fonseca A."/>
            <person name="Goncalves V."/>
        </authorList>
    </citation>
    <scope>NUCLEOTIDE SEQUENCE [LARGE SCALE GENOMIC DNA]</scope>
    <source>
        <strain evidence="7">BACA0444</strain>
    </source>
</reference>
<dbReference type="CDD" id="cd13692">
    <property type="entry name" value="PBP2_BztA"/>
    <property type="match status" value="1"/>
</dbReference>
<evidence type="ECO:0000256" key="1">
    <source>
        <dbReference type="ARBA" id="ARBA00010333"/>
    </source>
</evidence>
<feature type="domain" description="Solute-binding protein family 3/N-terminal" evidence="5">
    <location>
        <begin position="54"/>
        <end position="283"/>
    </location>
</feature>